<evidence type="ECO:0000259" key="1">
    <source>
        <dbReference type="PROSITE" id="PS50075"/>
    </source>
</evidence>
<dbReference type="RefSeq" id="WP_146468584.1">
    <property type="nucleotide sequence ID" value="NZ_JBEXKV010000065.1"/>
</dbReference>
<reference evidence="2" key="1">
    <citation type="journal article" date="2019" name="Microbiol. Resour. Announc.">
        <title>Draft Genomic Sequences of Streptomyces misionensis and Streptomyces albidoflavus, bacteria applied for phytopathogen biocontrol.</title>
        <authorList>
            <person name="Pylro V."/>
            <person name="Dias A."/>
            <person name="Andreote F."/>
            <person name="Varani A."/>
            <person name="Andreote C."/>
            <person name="Bernardo E."/>
            <person name="Martins T."/>
        </authorList>
    </citation>
    <scope>NUCLEOTIDE SEQUENCE [LARGE SCALE GENOMIC DNA]</scope>
    <source>
        <strain evidence="2">66</strain>
    </source>
</reference>
<dbReference type="AlphaFoldDB" id="A0A5C6IW87"/>
<dbReference type="EMBL" id="VOGW01000185">
    <property type="protein sequence ID" value="TWV32813.1"/>
    <property type="molecule type" value="Genomic_DNA"/>
</dbReference>
<dbReference type="Proteomes" id="UP000320481">
    <property type="component" value="Unassembled WGS sequence"/>
</dbReference>
<evidence type="ECO:0000313" key="2">
    <source>
        <dbReference type="EMBL" id="TWV32813.1"/>
    </source>
</evidence>
<evidence type="ECO:0000313" key="3">
    <source>
        <dbReference type="Proteomes" id="UP000320481"/>
    </source>
</evidence>
<accession>A0A5C6IW87</accession>
<dbReference type="Gene3D" id="1.10.1200.10">
    <property type="entry name" value="ACP-like"/>
    <property type="match status" value="1"/>
</dbReference>
<name>A0A5C6IW87_9ACTN</name>
<feature type="domain" description="Carrier" evidence="1">
    <location>
        <begin position="6"/>
        <end position="83"/>
    </location>
</feature>
<keyword evidence="3" id="KW-1185">Reference proteome</keyword>
<comment type="caution">
    <text evidence="2">The sequence shown here is derived from an EMBL/GenBank/DDBJ whole genome shotgun (WGS) entry which is preliminary data.</text>
</comment>
<organism evidence="2 3">
    <name type="scientific">Streptomyces misionensis</name>
    <dbReference type="NCBI Taxonomy" id="67331"/>
    <lineage>
        <taxon>Bacteria</taxon>
        <taxon>Bacillati</taxon>
        <taxon>Actinomycetota</taxon>
        <taxon>Actinomycetes</taxon>
        <taxon>Kitasatosporales</taxon>
        <taxon>Streptomycetaceae</taxon>
        <taxon>Streptomyces</taxon>
    </lineage>
</organism>
<dbReference type="InterPro" id="IPR009081">
    <property type="entry name" value="PP-bd_ACP"/>
</dbReference>
<sequence length="89" mass="9843">MTLKRTDVTAAMETALSSVLERPVTGLSGQTRLFDDLHLDSTTMLEMLMELEDSLGLEVDPEELEADDFETVDTFTDFAIAQLETRSAA</sequence>
<protein>
    <submittedName>
        <fullName evidence="2">Acyl carrier protein</fullName>
    </submittedName>
</protein>
<dbReference type="Pfam" id="PF00550">
    <property type="entry name" value="PP-binding"/>
    <property type="match status" value="1"/>
</dbReference>
<proteinExistence type="predicted"/>
<dbReference type="InterPro" id="IPR036736">
    <property type="entry name" value="ACP-like_sf"/>
</dbReference>
<gene>
    <name evidence="2" type="ORF">FRZ03_32095</name>
</gene>
<dbReference type="SUPFAM" id="SSF47336">
    <property type="entry name" value="ACP-like"/>
    <property type="match status" value="1"/>
</dbReference>
<dbReference type="PROSITE" id="PS50075">
    <property type="entry name" value="CARRIER"/>
    <property type="match status" value="1"/>
</dbReference>